<evidence type="ECO:0000313" key="3">
    <source>
        <dbReference type="Proteomes" id="UP000016931"/>
    </source>
</evidence>
<dbReference type="RefSeq" id="XP_016756257.1">
    <property type="nucleotide sequence ID" value="XM_016900958.1"/>
</dbReference>
<proteinExistence type="predicted"/>
<protein>
    <submittedName>
        <fullName evidence="2">Uncharacterized protein</fullName>
    </submittedName>
</protein>
<organism evidence="2 3">
    <name type="scientific">Sphaerulina musiva (strain SO2202)</name>
    <name type="common">Poplar stem canker fungus</name>
    <name type="synonym">Septoria musiva</name>
    <dbReference type="NCBI Taxonomy" id="692275"/>
    <lineage>
        <taxon>Eukaryota</taxon>
        <taxon>Fungi</taxon>
        <taxon>Dikarya</taxon>
        <taxon>Ascomycota</taxon>
        <taxon>Pezizomycotina</taxon>
        <taxon>Dothideomycetes</taxon>
        <taxon>Dothideomycetidae</taxon>
        <taxon>Mycosphaerellales</taxon>
        <taxon>Mycosphaerellaceae</taxon>
        <taxon>Sphaerulina</taxon>
    </lineage>
</organism>
<gene>
    <name evidence="2" type="ORF">SEPMUDRAFT_112166</name>
</gene>
<name>M3CWT3_SPHMS</name>
<keyword evidence="3" id="KW-1185">Reference proteome</keyword>
<sequence>MPTSFSTLTLTTTTMLLFILTSGIIQPTHATVSNCYTQSNVTVICEFPDNAVDPDCKVSNLACPPTECLVGYTREEWFCDRWQGWGCSYAVGKVGKTNRIDEYDYEYSQLVFLIRIDLVLTLSTLPNRWRSTEREREITYSTNLPIDASEDRPTALTNPTVTRRLELRIKTAIIEISSSVDFCLSMGTLPT</sequence>
<dbReference type="EMBL" id="KB456272">
    <property type="protein sequence ID" value="EMF08136.1"/>
    <property type="molecule type" value="Genomic_DNA"/>
</dbReference>
<evidence type="ECO:0000256" key="1">
    <source>
        <dbReference type="SAM" id="SignalP"/>
    </source>
</evidence>
<dbReference type="GeneID" id="27898095"/>
<dbReference type="Proteomes" id="UP000016931">
    <property type="component" value="Unassembled WGS sequence"/>
</dbReference>
<feature type="signal peptide" evidence="1">
    <location>
        <begin position="1"/>
        <end position="30"/>
    </location>
</feature>
<accession>M3CWT3</accession>
<keyword evidence="1" id="KW-0732">Signal</keyword>
<feature type="chain" id="PRO_5004032901" evidence="1">
    <location>
        <begin position="31"/>
        <end position="191"/>
    </location>
</feature>
<reference evidence="2 3" key="1">
    <citation type="journal article" date="2012" name="PLoS Pathog.">
        <title>Diverse lifestyles and strategies of plant pathogenesis encoded in the genomes of eighteen Dothideomycetes fungi.</title>
        <authorList>
            <person name="Ohm R.A."/>
            <person name="Feau N."/>
            <person name="Henrissat B."/>
            <person name="Schoch C.L."/>
            <person name="Horwitz B.A."/>
            <person name="Barry K.W."/>
            <person name="Condon B.J."/>
            <person name="Copeland A.C."/>
            <person name="Dhillon B."/>
            <person name="Glaser F."/>
            <person name="Hesse C.N."/>
            <person name="Kosti I."/>
            <person name="LaButti K."/>
            <person name="Lindquist E.A."/>
            <person name="Lucas S."/>
            <person name="Salamov A.A."/>
            <person name="Bradshaw R.E."/>
            <person name="Ciuffetti L."/>
            <person name="Hamelin R.C."/>
            <person name="Kema G.H.J."/>
            <person name="Lawrence C."/>
            <person name="Scott J.A."/>
            <person name="Spatafora J.W."/>
            <person name="Turgeon B.G."/>
            <person name="de Wit P.J.G.M."/>
            <person name="Zhong S."/>
            <person name="Goodwin S.B."/>
            <person name="Grigoriev I.V."/>
        </authorList>
    </citation>
    <scope>NUCLEOTIDE SEQUENCE [LARGE SCALE GENOMIC DNA]</scope>
    <source>
        <strain evidence="2 3">SO2202</strain>
    </source>
</reference>
<dbReference type="AlphaFoldDB" id="M3CWT3"/>
<dbReference type="HOGENOM" id="CLU_1422236_0_0_1"/>
<evidence type="ECO:0000313" key="2">
    <source>
        <dbReference type="EMBL" id="EMF08136.1"/>
    </source>
</evidence>